<accession>A0A3P3ZPA8</accession>
<reference evidence="1" key="1">
    <citation type="submission" date="2018-10" db="EMBL/GenBank/DDBJ databases">
        <authorList>
            <person name="Plewniak F."/>
        </authorList>
    </citation>
    <scope>NUCLEOTIDE SEQUENCE</scope>
</reference>
<evidence type="ECO:0000313" key="1">
    <source>
        <dbReference type="EMBL" id="VAY88718.1"/>
    </source>
</evidence>
<dbReference type="AlphaFoldDB" id="A0A3P3ZPA8"/>
<name>A0A3P3ZPA8_9ZZZZ</name>
<gene>
    <name evidence="1" type="ORF">CARN8_3760007</name>
</gene>
<proteinExistence type="predicted"/>
<organism evidence="1">
    <name type="scientific">mine drainage metagenome</name>
    <dbReference type="NCBI Taxonomy" id="410659"/>
    <lineage>
        <taxon>unclassified sequences</taxon>
        <taxon>metagenomes</taxon>
        <taxon>ecological metagenomes</taxon>
    </lineage>
</organism>
<sequence length="73" mass="7645">MARASALFDRGMDLVAATPACLVLALVDGPASFPGDPGAQGRSMKFVGTGGNSGLLFDFNPGWRDNLLLYLRS</sequence>
<dbReference type="EMBL" id="UOYP01000308">
    <property type="protein sequence ID" value="VAY88718.1"/>
    <property type="molecule type" value="Genomic_DNA"/>
</dbReference>
<protein>
    <submittedName>
        <fullName evidence="1">Uncharacterized protein</fullName>
    </submittedName>
</protein>